<gene>
    <name evidence="2" type="ORF">NYPRO_LOCUS22612</name>
</gene>
<sequence length="324" mass="33661">MGLSCPSSSSRDHFSHSRRSLLTGQKMGLQPFPQSSRAGTFSFIWSSLVVFPSFRFFHRFFSEYALSSELLIVGQTPSDRQIGPGTQAPISTLKTTHPPLGGRRPGPALPSPTSALPHRLCLPWTPSTPVPHPPLWLQPEPPPSRGNRWELEDALSAGSGRRAPPGVRGAEGRRPVRASGVQGSRVGVRTPPQGAGAQSRPGSLPGCGAARGGGPRRSPDVQGSAAGPCAERRPLARGRRTGAGVGASRGGGGAGVPEPRPAAWPRSCAPWPVGGEAGERPRVLPPGVPRVTAAAAILPHTDSPPPAPADSGVRRHCARGGASR</sequence>
<dbReference type="EMBL" id="CAJHUB010000769">
    <property type="protein sequence ID" value="CAD7689818.1"/>
    <property type="molecule type" value="Genomic_DNA"/>
</dbReference>
<evidence type="ECO:0000256" key="1">
    <source>
        <dbReference type="SAM" id="MobiDB-lite"/>
    </source>
</evidence>
<feature type="compositionally biased region" description="Pro residues" evidence="1">
    <location>
        <begin position="130"/>
        <end position="144"/>
    </location>
</feature>
<feature type="compositionally biased region" description="Gly residues" evidence="1">
    <location>
        <begin position="241"/>
        <end position="255"/>
    </location>
</feature>
<feature type="region of interest" description="Disordered" evidence="1">
    <location>
        <begin position="155"/>
        <end position="324"/>
    </location>
</feature>
<feature type="region of interest" description="Disordered" evidence="1">
    <location>
        <begin position="130"/>
        <end position="149"/>
    </location>
</feature>
<reference evidence="2" key="1">
    <citation type="submission" date="2020-12" db="EMBL/GenBank/DDBJ databases">
        <authorList>
            <consortium name="Molecular Ecology Group"/>
        </authorList>
    </citation>
    <scope>NUCLEOTIDE SEQUENCE</scope>
    <source>
        <strain evidence="2">TBG_1078</strain>
    </source>
</reference>
<dbReference type="Proteomes" id="UP000645828">
    <property type="component" value="Unassembled WGS sequence"/>
</dbReference>
<evidence type="ECO:0000313" key="3">
    <source>
        <dbReference type="Proteomes" id="UP000645828"/>
    </source>
</evidence>
<organism evidence="2 3">
    <name type="scientific">Nyctereutes procyonoides</name>
    <name type="common">Raccoon dog</name>
    <name type="synonym">Canis procyonoides</name>
    <dbReference type="NCBI Taxonomy" id="34880"/>
    <lineage>
        <taxon>Eukaryota</taxon>
        <taxon>Metazoa</taxon>
        <taxon>Chordata</taxon>
        <taxon>Craniata</taxon>
        <taxon>Vertebrata</taxon>
        <taxon>Euteleostomi</taxon>
        <taxon>Mammalia</taxon>
        <taxon>Eutheria</taxon>
        <taxon>Laurasiatheria</taxon>
        <taxon>Carnivora</taxon>
        <taxon>Caniformia</taxon>
        <taxon>Canidae</taxon>
        <taxon>Nyctereutes</taxon>
    </lineage>
</organism>
<dbReference type="AlphaFoldDB" id="A0A811ZLN3"/>
<proteinExistence type="predicted"/>
<evidence type="ECO:0000313" key="2">
    <source>
        <dbReference type="EMBL" id="CAD7689818.1"/>
    </source>
</evidence>
<name>A0A811ZLN3_NYCPR</name>
<comment type="caution">
    <text evidence="2">The sequence shown here is derived from an EMBL/GenBank/DDBJ whole genome shotgun (WGS) entry which is preliminary data.</text>
</comment>
<keyword evidence="3" id="KW-1185">Reference proteome</keyword>
<protein>
    <submittedName>
        <fullName evidence="2">(raccoon dog) hypothetical protein</fullName>
    </submittedName>
</protein>
<accession>A0A811ZLN3</accession>